<dbReference type="GO" id="GO:0003677">
    <property type="term" value="F:DNA binding"/>
    <property type="evidence" value="ECO:0007669"/>
    <property type="project" value="UniProtKB-KW"/>
</dbReference>
<evidence type="ECO:0000256" key="4">
    <source>
        <dbReference type="ARBA" id="ARBA00022801"/>
    </source>
</evidence>
<feature type="domain" description="LexA repressor DNA-binding" evidence="11">
    <location>
        <begin position="2"/>
        <end position="63"/>
    </location>
</feature>
<keyword evidence="3" id="KW-0227">DNA damage</keyword>
<evidence type="ECO:0000256" key="6">
    <source>
        <dbReference type="ARBA" id="ARBA00023125"/>
    </source>
</evidence>
<dbReference type="InterPro" id="IPR039418">
    <property type="entry name" value="LexA-like"/>
</dbReference>
<dbReference type="HAMAP" id="MF_00015">
    <property type="entry name" value="LexA"/>
    <property type="match status" value="1"/>
</dbReference>
<keyword evidence="1" id="KW-0678">Repressor</keyword>
<evidence type="ECO:0000256" key="3">
    <source>
        <dbReference type="ARBA" id="ARBA00022763"/>
    </source>
</evidence>
<keyword evidence="6" id="KW-0238">DNA-binding</keyword>
<evidence type="ECO:0000256" key="2">
    <source>
        <dbReference type="ARBA" id="ARBA00022705"/>
    </source>
</evidence>
<evidence type="ECO:0000256" key="8">
    <source>
        <dbReference type="ARBA" id="ARBA00023204"/>
    </source>
</evidence>
<evidence type="ECO:0000259" key="10">
    <source>
        <dbReference type="Pfam" id="PF00717"/>
    </source>
</evidence>
<keyword evidence="8" id="KW-0234">DNA repair</keyword>
<dbReference type="InterPro" id="IPR036390">
    <property type="entry name" value="WH_DNA-bd_sf"/>
</dbReference>
<dbReference type="InterPro" id="IPR015927">
    <property type="entry name" value="Peptidase_S24_S26A/B/C"/>
</dbReference>
<dbReference type="SUPFAM" id="SSF46785">
    <property type="entry name" value="Winged helix' DNA-binding domain"/>
    <property type="match status" value="1"/>
</dbReference>
<dbReference type="InterPro" id="IPR036388">
    <property type="entry name" value="WH-like_DNA-bd_sf"/>
</dbReference>
<sequence>MLTNSQQRTLDFIQAYILRQGHAPTYPEISRGIGIQSQGTAHRYVKALLEMGYLIKEEGSHRGLRLPQEIIEQGTSIPLLGKIAAGQPIEAVSGHDAINLNQMFGGENRYALKVSGESMIELGILDGDTVVIESCSTAHKNSVVVALIDNYEATLKIYRPLSHGRVKLIPANADMQAMVYQADRVQIQGVLVGTLRTY</sequence>
<dbReference type="PANTHER" id="PTHR33516:SF2">
    <property type="entry name" value="LEXA REPRESSOR-RELATED"/>
    <property type="match status" value="1"/>
</dbReference>
<gene>
    <name evidence="12" type="ORF">MNBD_GAMMA09-209</name>
</gene>
<dbReference type="GO" id="GO:0045892">
    <property type="term" value="P:negative regulation of DNA-templated transcription"/>
    <property type="evidence" value="ECO:0007669"/>
    <property type="project" value="InterPro"/>
</dbReference>
<keyword evidence="2" id="KW-0235">DNA replication</keyword>
<keyword evidence="4 12" id="KW-0378">Hydrolase</keyword>
<protein>
    <submittedName>
        <fullName evidence="12">SOS-response repressor and protease LexA</fullName>
        <ecNumber evidence="12">3.4.21.88</ecNumber>
    </submittedName>
</protein>
<dbReference type="InterPro" id="IPR036286">
    <property type="entry name" value="LexA/Signal_pep-like_sf"/>
</dbReference>
<dbReference type="CDD" id="cd06529">
    <property type="entry name" value="S24_LexA-like"/>
    <property type="match status" value="1"/>
</dbReference>
<dbReference type="GO" id="GO:0006281">
    <property type="term" value="P:DNA repair"/>
    <property type="evidence" value="ECO:0007669"/>
    <property type="project" value="UniProtKB-KW"/>
</dbReference>
<dbReference type="InterPro" id="IPR006199">
    <property type="entry name" value="LexA_DNA-bd_dom"/>
</dbReference>
<dbReference type="EC" id="3.4.21.88" evidence="12"/>
<keyword evidence="12" id="KW-0645">Protease</keyword>
<feature type="domain" description="Peptidase S24/S26A/S26B/S26C" evidence="10">
    <location>
        <begin position="78"/>
        <end position="192"/>
    </location>
</feature>
<keyword evidence="9" id="KW-0742">SOS response</keyword>
<dbReference type="Pfam" id="PF00717">
    <property type="entry name" value="Peptidase_S24"/>
    <property type="match status" value="1"/>
</dbReference>
<dbReference type="InterPro" id="IPR006200">
    <property type="entry name" value="LexA"/>
</dbReference>
<dbReference type="EMBL" id="UOFI01000027">
    <property type="protein sequence ID" value="VAW62737.1"/>
    <property type="molecule type" value="Genomic_DNA"/>
</dbReference>
<dbReference type="Pfam" id="PF01726">
    <property type="entry name" value="LexA_DNA_bind"/>
    <property type="match status" value="1"/>
</dbReference>
<name>A0A3B0XHY3_9ZZZZ</name>
<evidence type="ECO:0000256" key="1">
    <source>
        <dbReference type="ARBA" id="ARBA00022491"/>
    </source>
</evidence>
<dbReference type="GO" id="GO:0009432">
    <property type="term" value="P:SOS response"/>
    <property type="evidence" value="ECO:0007669"/>
    <property type="project" value="UniProtKB-KW"/>
</dbReference>
<dbReference type="PANTHER" id="PTHR33516">
    <property type="entry name" value="LEXA REPRESSOR"/>
    <property type="match status" value="1"/>
</dbReference>
<dbReference type="GO" id="GO:0006508">
    <property type="term" value="P:proteolysis"/>
    <property type="evidence" value="ECO:0007669"/>
    <property type="project" value="UniProtKB-KW"/>
</dbReference>
<reference evidence="12" key="1">
    <citation type="submission" date="2018-06" db="EMBL/GenBank/DDBJ databases">
        <authorList>
            <person name="Zhirakovskaya E."/>
        </authorList>
    </citation>
    <scope>NUCLEOTIDE SEQUENCE</scope>
</reference>
<proteinExistence type="inferred from homology"/>
<dbReference type="Gene3D" id="2.10.109.10">
    <property type="entry name" value="Umud Fragment, subunit A"/>
    <property type="match status" value="1"/>
</dbReference>
<dbReference type="InterPro" id="IPR050077">
    <property type="entry name" value="LexA_repressor"/>
</dbReference>
<dbReference type="NCBIfam" id="TIGR00498">
    <property type="entry name" value="lexA"/>
    <property type="match status" value="1"/>
</dbReference>
<evidence type="ECO:0000313" key="12">
    <source>
        <dbReference type="EMBL" id="VAW62737.1"/>
    </source>
</evidence>
<organism evidence="12">
    <name type="scientific">hydrothermal vent metagenome</name>
    <dbReference type="NCBI Taxonomy" id="652676"/>
    <lineage>
        <taxon>unclassified sequences</taxon>
        <taxon>metagenomes</taxon>
        <taxon>ecological metagenomes</taxon>
    </lineage>
</organism>
<evidence type="ECO:0000256" key="9">
    <source>
        <dbReference type="ARBA" id="ARBA00023236"/>
    </source>
</evidence>
<evidence type="ECO:0000256" key="5">
    <source>
        <dbReference type="ARBA" id="ARBA00023015"/>
    </source>
</evidence>
<evidence type="ECO:0000259" key="11">
    <source>
        <dbReference type="Pfam" id="PF01726"/>
    </source>
</evidence>
<dbReference type="SUPFAM" id="SSF51306">
    <property type="entry name" value="LexA/Signal peptidase"/>
    <property type="match status" value="1"/>
</dbReference>
<keyword evidence="5" id="KW-0805">Transcription regulation</keyword>
<keyword evidence="7" id="KW-0804">Transcription</keyword>
<dbReference type="AlphaFoldDB" id="A0A3B0XHY3"/>
<dbReference type="GO" id="GO:0006260">
    <property type="term" value="P:DNA replication"/>
    <property type="evidence" value="ECO:0007669"/>
    <property type="project" value="UniProtKB-KW"/>
</dbReference>
<evidence type="ECO:0000256" key="7">
    <source>
        <dbReference type="ARBA" id="ARBA00023163"/>
    </source>
</evidence>
<dbReference type="Gene3D" id="1.10.10.10">
    <property type="entry name" value="Winged helix-like DNA-binding domain superfamily/Winged helix DNA-binding domain"/>
    <property type="match status" value="1"/>
</dbReference>
<dbReference type="GO" id="GO:0004252">
    <property type="term" value="F:serine-type endopeptidase activity"/>
    <property type="evidence" value="ECO:0007669"/>
    <property type="project" value="UniProtKB-EC"/>
</dbReference>
<accession>A0A3B0XHY3</accession>